<dbReference type="OrthoDB" id="9794793at2"/>
<reference evidence="2" key="1">
    <citation type="submission" date="2016-10" db="EMBL/GenBank/DDBJ databases">
        <authorList>
            <person name="Varghese N."/>
            <person name="Submissions S."/>
        </authorList>
    </citation>
    <scope>NUCLEOTIDE SEQUENCE [LARGE SCALE GENOMIC DNA]</scope>
    <source>
        <strain evidence="2">DSM 12111</strain>
    </source>
</reference>
<dbReference type="Proteomes" id="UP000242849">
    <property type="component" value="Unassembled WGS sequence"/>
</dbReference>
<dbReference type="AlphaFoldDB" id="A0A1H5B8I4"/>
<sequence length="211" mass="23726">MADQLPPALAGDERFAVLCELLQEEFDNLDLSPMLVYLVDVVPPQVLPHLADQFHVMGLEGWRYARDDQEQRELIKRAIELHRYKGTPWAIEQVLVTLNLSGRVSEWYEYGGSPYRFRVDIELTDRGIDEATYDALVDLIREYKNKRSRLDALTVALTNRSPVPVIAAALIGGEITTIYPLQLDGVEQASPVFIGAGLATIEITTIYPLEA</sequence>
<keyword evidence="2" id="KW-1185">Reference proteome</keyword>
<dbReference type="Pfam" id="PF09684">
    <property type="entry name" value="Tail_P2_I"/>
    <property type="match status" value="1"/>
</dbReference>
<dbReference type="STRING" id="53406.SAMN05421553_2788"/>
<dbReference type="RefSeq" id="WP_090382221.1">
    <property type="nucleotide sequence ID" value="NZ_CP156749.1"/>
</dbReference>
<name>A0A1H5B8I4_PSEAG</name>
<protein>
    <submittedName>
        <fullName evidence="1">Phage tail protein, P2 protein I family</fullName>
    </submittedName>
</protein>
<dbReference type="EMBL" id="FNSC01000001">
    <property type="protein sequence ID" value="SED50929.1"/>
    <property type="molecule type" value="Genomic_DNA"/>
</dbReference>
<gene>
    <name evidence="1" type="ORF">SAMN05421553_2788</name>
</gene>
<proteinExistence type="predicted"/>
<dbReference type="NCBIfam" id="TIGR01634">
    <property type="entry name" value="tail_P2_I"/>
    <property type="match status" value="1"/>
</dbReference>
<dbReference type="InterPro" id="IPR006521">
    <property type="entry name" value="Tail_protein_I"/>
</dbReference>
<evidence type="ECO:0000313" key="2">
    <source>
        <dbReference type="Proteomes" id="UP000242849"/>
    </source>
</evidence>
<organism evidence="1 2">
    <name type="scientific">Pseudomonas anguilliseptica</name>
    <dbReference type="NCBI Taxonomy" id="53406"/>
    <lineage>
        <taxon>Bacteria</taxon>
        <taxon>Pseudomonadati</taxon>
        <taxon>Pseudomonadota</taxon>
        <taxon>Gammaproteobacteria</taxon>
        <taxon>Pseudomonadales</taxon>
        <taxon>Pseudomonadaceae</taxon>
        <taxon>Pseudomonas</taxon>
    </lineage>
</organism>
<accession>A0A1H5B8I4</accession>
<evidence type="ECO:0000313" key="1">
    <source>
        <dbReference type="EMBL" id="SED50929.1"/>
    </source>
</evidence>